<protein>
    <recommendedName>
        <fullName evidence="4">Dopa 4,5-dioxygenase</fullName>
    </recommendedName>
</protein>
<evidence type="ECO:0000256" key="1">
    <source>
        <dbReference type="SAM" id="MobiDB-lite"/>
    </source>
</evidence>
<dbReference type="InterPro" id="IPR023389">
    <property type="entry name" value="DOPA-like_sf"/>
</dbReference>
<dbReference type="Proteomes" id="UP001152646">
    <property type="component" value="Unassembled WGS sequence"/>
</dbReference>
<comment type="caution">
    <text evidence="2">The sequence shown here is derived from an EMBL/GenBank/DDBJ whole genome shotgun (WGS) entry which is preliminary data.</text>
</comment>
<dbReference type="SUPFAM" id="SSF143410">
    <property type="entry name" value="DOPA-like"/>
    <property type="match status" value="1"/>
</dbReference>
<feature type="region of interest" description="Disordered" evidence="1">
    <location>
        <begin position="377"/>
        <end position="399"/>
    </location>
</feature>
<dbReference type="AlphaFoldDB" id="A0A9W4I8U7"/>
<feature type="compositionally biased region" description="Basic and acidic residues" evidence="1">
    <location>
        <begin position="62"/>
        <end position="74"/>
    </location>
</feature>
<dbReference type="InterPro" id="IPR014980">
    <property type="entry name" value="DOPA_dioxygen"/>
</dbReference>
<feature type="compositionally biased region" description="Basic and acidic residues" evidence="1">
    <location>
        <begin position="128"/>
        <end position="174"/>
    </location>
</feature>
<feature type="compositionally biased region" description="Polar residues" evidence="1">
    <location>
        <begin position="76"/>
        <end position="96"/>
    </location>
</feature>
<dbReference type="PANTHER" id="PTHR40132:SF1">
    <property type="entry name" value="PRE-MRNA-SPLICING FACTOR 38B"/>
    <property type="match status" value="1"/>
</dbReference>
<organism evidence="2 3">
    <name type="scientific">Penicillium salamii</name>
    <dbReference type="NCBI Taxonomy" id="1612424"/>
    <lineage>
        <taxon>Eukaryota</taxon>
        <taxon>Fungi</taxon>
        <taxon>Dikarya</taxon>
        <taxon>Ascomycota</taxon>
        <taxon>Pezizomycotina</taxon>
        <taxon>Eurotiomycetes</taxon>
        <taxon>Eurotiomycetidae</taxon>
        <taxon>Eurotiales</taxon>
        <taxon>Aspergillaceae</taxon>
        <taxon>Penicillium</taxon>
    </lineage>
</organism>
<feature type="region of interest" description="Disordered" evidence="1">
    <location>
        <begin position="50"/>
        <end position="298"/>
    </location>
</feature>
<name>A0A9W4I8U7_9EURO</name>
<dbReference type="Pfam" id="PF08883">
    <property type="entry name" value="DOPA_dioxygen"/>
    <property type="match status" value="1"/>
</dbReference>
<evidence type="ECO:0000313" key="3">
    <source>
        <dbReference type="Proteomes" id="UP001152646"/>
    </source>
</evidence>
<evidence type="ECO:0000313" key="2">
    <source>
        <dbReference type="EMBL" id="CAG8262809.1"/>
    </source>
</evidence>
<proteinExistence type="predicted"/>
<accession>A0A9W4I8U7</accession>
<evidence type="ECO:0008006" key="4">
    <source>
        <dbReference type="Google" id="ProtNLM"/>
    </source>
</evidence>
<reference evidence="2" key="1">
    <citation type="submission" date="2021-07" db="EMBL/GenBank/DDBJ databases">
        <authorList>
            <person name="Branca A.L. A."/>
        </authorList>
    </citation>
    <scope>NUCLEOTIDE SEQUENCE</scope>
</reference>
<gene>
    <name evidence="2" type="ORF">PSALAMII_LOCUS1042</name>
</gene>
<dbReference type="Gene3D" id="3.30.70.1240">
    <property type="entry name" value="DOPA-like domains"/>
    <property type="match status" value="1"/>
</dbReference>
<feature type="compositionally biased region" description="Basic and acidic residues" evidence="1">
    <location>
        <begin position="107"/>
        <end position="116"/>
    </location>
</feature>
<dbReference type="PANTHER" id="PTHR40132">
    <property type="entry name" value="PRE-MRNA-SPLICING FACTOR 38B"/>
    <property type="match status" value="1"/>
</dbReference>
<dbReference type="OrthoDB" id="9970095at2759"/>
<feature type="compositionally biased region" description="Basic residues" evidence="1">
    <location>
        <begin position="97"/>
        <end position="106"/>
    </location>
</feature>
<sequence length="592" mass="68832">MDDDYVAQILAKEAKESSLKYSSQGLSALMPASRPASNAPKPNTRFLRNLIKVTDSHNTALKRKEEREARERMRQLKSQSSGTLASTSADRTSGGSNRRHERQRSRDRRDDREDRHRSHRRHRSRSSSTERDRTRRHRRDDDRDGEHRKRDRHSYRQDSRDHESSKKDRRERDRGHTRRRRDRSSSKSRSRSRSPRRDRSSDRRHSRRGDRKSDHYTRSRSRSQELRRSRSSRHADPSPRRSRPEPTPQRDRVSLPTQVPTEAEESDPLEDLVGPLPPRKNEAPIRSRGRGAYKPNMSNIDAHFAPGYDPTADVHLEEPIHSTGEPPRRAVAGLMTKDDDWDMALEALRDRTRWKQKGEERLRAAGINEAAISQWKNNPAFTGTNGEGNPEDVQWSKKGEGREWDRGKFVDDDGHIDIRAACTTMSDPFAYKYPSPLEGYENLEPLSEEKNEDGKSLKNPEAPLSKAYEEFPDPLSKGREGGFDIHIYHFQNNPEQVTFAKALWERIRREFPELRIYRFWDRPIGPHPVAMFEVNLFTPAQFGAFIPWLVINRGPLSALVHPNTVKSEDERNHTQRATWLGDRLPLDTSLFK</sequence>
<feature type="compositionally biased region" description="Basic residues" evidence="1">
    <location>
        <begin position="175"/>
        <end position="194"/>
    </location>
</feature>
<dbReference type="EMBL" id="CAJVPA010000044">
    <property type="protein sequence ID" value="CAG8262809.1"/>
    <property type="molecule type" value="Genomic_DNA"/>
</dbReference>
<feature type="compositionally biased region" description="Basic and acidic residues" evidence="1">
    <location>
        <begin position="211"/>
        <end position="253"/>
    </location>
</feature>